<feature type="domain" description="Prenylated flavin chaperone LpdD-like" evidence="1">
    <location>
        <begin position="11"/>
        <end position="114"/>
    </location>
</feature>
<accession>A0ABS1T616</accession>
<reference evidence="2 3" key="1">
    <citation type="submission" date="2021-01" db="EMBL/GenBank/DDBJ databases">
        <title>Genome public.</title>
        <authorList>
            <person name="Liu C."/>
            <person name="Sun Q."/>
        </authorList>
    </citation>
    <scope>NUCLEOTIDE SEQUENCE [LARGE SCALE GENOMIC DNA]</scope>
    <source>
        <strain evidence="2 3">YIM B02515</strain>
    </source>
</reference>
<dbReference type="EMBL" id="JAESWC010000002">
    <property type="protein sequence ID" value="MBL4934788.1"/>
    <property type="molecule type" value="Genomic_DNA"/>
</dbReference>
<name>A0ABS1T616_9CLOT</name>
<dbReference type="InterPro" id="IPR048844">
    <property type="entry name" value="LpdD_chaperone-like"/>
</dbReference>
<dbReference type="Proteomes" id="UP000632377">
    <property type="component" value="Unassembled WGS sequence"/>
</dbReference>
<organism evidence="2 3">
    <name type="scientific">Clostridium rhizosphaerae</name>
    <dbReference type="NCBI Taxonomy" id="2803861"/>
    <lineage>
        <taxon>Bacteria</taxon>
        <taxon>Bacillati</taxon>
        <taxon>Bacillota</taxon>
        <taxon>Clostridia</taxon>
        <taxon>Eubacteriales</taxon>
        <taxon>Clostridiaceae</taxon>
        <taxon>Clostridium</taxon>
    </lineage>
</organism>
<dbReference type="RefSeq" id="WP_202747434.1">
    <property type="nucleotide sequence ID" value="NZ_JAESWC010000002.1"/>
</dbReference>
<proteinExistence type="predicted"/>
<evidence type="ECO:0000313" key="2">
    <source>
        <dbReference type="EMBL" id="MBL4934788.1"/>
    </source>
</evidence>
<evidence type="ECO:0000313" key="3">
    <source>
        <dbReference type="Proteomes" id="UP000632377"/>
    </source>
</evidence>
<gene>
    <name evidence="2" type="ORF">JK636_03330</name>
</gene>
<evidence type="ECO:0000259" key="1">
    <source>
        <dbReference type="Pfam" id="PF21758"/>
    </source>
</evidence>
<keyword evidence="3" id="KW-1185">Reference proteome</keyword>
<sequence length="116" mass="12907">MEDMIEIKRTKGRVSLKLNAIHLGEDMCIIITGGDKPHLGAVTVGSKDVESSTFCFPNHKEDHITRVLYDLFTASFDKNVVLCCGIHVDKITKSEIDTISALCIEMIEELKSKINV</sequence>
<protein>
    <recommendedName>
        <fullName evidence="1">Prenylated flavin chaperone LpdD-like domain-containing protein</fullName>
    </recommendedName>
</protein>
<comment type="caution">
    <text evidence="2">The sequence shown here is derived from an EMBL/GenBank/DDBJ whole genome shotgun (WGS) entry which is preliminary data.</text>
</comment>
<dbReference type="Pfam" id="PF21758">
    <property type="entry name" value="PAC_bac"/>
    <property type="match status" value="1"/>
</dbReference>